<keyword evidence="1" id="KW-0472">Membrane</keyword>
<dbReference type="AlphaFoldDB" id="A0AA86MXW0"/>
<feature type="transmembrane region" description="Helical" evidence="1">
    <location>
        <begin position="311"/>
        <end position="338"/>
    </location>
</feature>
<keyword evidence="3" id="KW-1185">Reference proteome</keyword>
<feature type="transmembrane region" description="Helical" evidence="1">
    <location>
        <begin position="269"/>
        <end position="291"/>
    </location>
</feature>
<reference evidence="2" key="1">
    <citation type="submission" date="2022-10" db="EMBL/GenBank/DDBJ databases">
        <authorList>
            <person name="Koch H."/>
        </authorList>
    </citation>
    <scope>NUCLEOTIDE SEQUENCE</scope>
    <source>
        <strain evidence="2">DNF</strain>
    </source>
</reference>
<feature type="transmembrane region" description="Helical" evidence="1">
    <location>
        <begin position="214"/>
        <end position="233"/>
    </location>
</feature>
<organism evidence="2 3">
    <name type="scientific">Nitrospira tepida</name>
    <dbReference type="NCBI Taxonomy" id="2973512"/>
    <lineage>
        <taxon>Bacteria</taxon>
        <taxon>Pseudomonadati</taxon>
        <taxon>Nitrospirota</taxon>
        <taxon>Nitrospiria</taxon>
        <taxon>Nitrospirales</taxon>
        <taxon>Nitrospiraceae</taxon>
        <taxon>Nitrospira</taxon>
    </lineage>
</organism>
<protein>
    <recommendedName>
        <fullName evidence="4">Cbb3-type cytochrome c oxidase subunit I</fullName>
    </recommendedName>
</protein>
<name>A0AA86MXW0_9BACT</name>
<feature type="transmembrane region" description="Helical" evidence="1">
    <location>
        <begin position="397"/>
        <end position="420"/>
    </location>
</feature>
<gene>
    <name evidence="2" type="ORF">DNFV4_01511</name>
</gene>
<feature type="transmembrane region" description="Helical" evidence="1">
    <location>
        <begin position="45"/>
        <end position="67"/>
    </location>
</feature>
<feature type="transmembrane region" description="Helical" evidence="1">
    <location>
        <begin position="364"/>
        <end position="385"/>
    </location>
</feature>
<dbReference type="KEGG" id="nti:DNFV4_01511"/>
<accession>A0AA86MXW0</accession>
<evidence type="ECO:0000256" key="1">
    <source>
        <dbReference type="SAM" id="Phobius"/>
    </source>
</evidence>
<dbReference type="EMBL" id="OX365700">
    <property type="protein sequence ID" value="CAI4031080.1"/>
    <property type="molecule type" value="Genomic_DNA"/>
</dbReference>
<sequence length="426" mass="44832">MKGALGPLAFLLTGLAWLVLSALLGFALYIGLVRGTSLPASLRLIHVHAALVGGLLQMLIGALLHWLPPTLPSGRQRPAARPGLYVFLNGGTLGMLIGFGLSHRVAVGIAGLFALIPVLTLLSDALRLAKNHHGLFPSPSLYYGSSLAGLLLGSGGGAAICFGLIPAAFVARVRFAHIQLTLSLFVVVTLVGLTLHLAPLLTTKSAGHDRLSRLCSALFLGGMAVLLAGFGLALVPLQITAGTILLAGALLYLWSMIRFWKSASEPRHAAADQLVLASCFLLLAIAGGLLVSLNSLGEQPVAPFGSLHLIAYTHLAFLGFFAQTLFAGSIVLLPEILASRRLASAKKRGPYLASFTPVTERWHALQVATLCLGTLGLLLVASLTWRYSLAEAPIQQAMWITLGLLLISLTILTVKIGLLLGHRPPE</sequence>
<keyword evidence="1" id="KW-1133">Transmembrane helix</keyword>
<keyword evidence="1" id="KW-0812">Transmembrane</keyword>
<feature type="transmembrane region" description="Helical" evidence="1">
    <location>
        <begin position="182"/>
        <end position="202"/>
    </location>
</feature>
<feature type="transmembrane region" description="Helical" evidence="1">
    <location>
        <begin position="147"/>
        <end position="170"/>
    </location>
</feature>
<feature type="transmembrane region" description="Helical" evidence="1">
    <location>
        <begin position="79"/>
        <end position="99"/>
    </location>
</feature>
<dbReference type="RefSeq" id="WP_289268040.1">
    <property type="nucleotide sequence ID" value="NZ_OX365700.1"/>
</dbReference>
<proteinExistence type="predicted"/>
<dbReference type="Proteomes" id="UP001179121">
    <property type="component" value="Chromosome"/>
</dbReference>
<evidence type="ECO:0000313" key="3">
    <source>
        <dbReference type="Proteomes" id="UP001179121"/>
    </source>
</evidence>
<evidence type="ECO:0008006" key="4">
    <source>
        <dbReference type="Google" id="ProtNLM"/>
    </source>
</evidence>
<feature type="transmembrane region" description="Helical" evidence="1">
    <location>
        <begin position="105"/>
        <end position="126"/>
    </location>
</feature>
<evidence type="ECO:0000313" key="2">
    <source>
        <dbReference type="EMBL" id="CAI4031080.1"/>
    </source>
</evidence>